<organism evidence="10 11">
    <name type="scientific">Anaerobacterium chartisolvens</name>
    <dbReference type="NCBI Taxonomy" id="1297424"/>
    <lineage>
        <taxon>Bacteria</taxon>
        <taxon>Bacillati</taxon>
        <taxon>Bacillota</taxon>
        <taxon>Clostridia</taxon>
        <taxon>Eubacteriales</taxon>
        <taxon>Oscillospiraceae</taxon>
        <taxon>Anaerobacterium</taxon>
    </lineage>
</organism>
<gene>
    <name evidence="10" type="ORF">DFR58_107141</name>
</gene>
<keyword evidence="2 8" id="KW-0479">Metal-binding</keyword>
<keyword evidence="3 5" id="KW-0378">Hydrolase</keyword>
<feature type="binding site" evidence="7">
    <location>
        <position position="139"/>
    </location>
    <ligand>
        <name>substrate</name>
    </ligand>
</feature>
<keyword evidence="4 5" id="KW-0119">Carbohydrate metabolism</keyword>
<evidence type="ECO:0000259" key="9">
    <source>
        <dbReference type="Pfam" id="PF01979"/>
    </source>
</evidence>
<dbReference type="RefSeq" id="WP_114297303.1">
    <property type="nucleotide sequence ID" value="NZ_QPJT01000007.1"/>
</dbReference>
<reference evidence="10 11" key="1">
    <citation type="submission" date="2018-07" db="EMBL/GenBank/DDBJ databases">
        <title>Genomic Encyclopedia of Type Strains, Phase IV (KMG-IV): sequencing the most valuable type-strain genomes for metagenomic binning, comparative biology and taxonomic classification.</title>
        <authorList>
            <person name="Goeker M."/>
        </authorList>
    </citation>
    <scope>NUCLEOTIDE SEQUENCE [LARGE SCALE GENOMIC DNA]</scope>
    <source>
        <strain evidence="10 11">DSM 27016</strain>
    </source>
</reference>
<feature type="binding site" evidence="7">
    <location>
        <begin position="304"/>
        <end position="306"/>
    </location>
    <ligand>
        <name>substrate</name>
    </ligand>
</feature>
<dbReference type="AlphaFoldDB" id="A0A369BD43"/>
<dbReference type="NCBIfam" id="TIGR00221">
    <property type="entry name" value="nagA"/>
    <property type="match status" value="1"/>
</dbReference>
<evidence type="ECO:0000256" key="6">
    <source>
        <dbReference type="PIRSR" id="PIRSR038994-1"/>
    </source>
</evidence>
<evidence type="ECO:0000256" key="5">
    <source>
        <dbReference type="PIRNR" id="PIRNR038994"/>
    </source>
</evidence>
<dbReference type="InterPro" id="IPR032466">
    <property type="entry name" value="Metal_Hydrolase"/>
</dbReference>
<feature type="binding site" evidence="7">
    <location>
        <begin position="217"/>
        <end position="218"/>
    </location>
    <ligand>
        <name>substrate</name>
    </ligand>
</feature>
<dbReference type="CDD" id="cd00854">
    <property type="entry name" value="NagA"/>
    <property type="match status" value="1"/>
</dbReference>
<evidence type="ECO:0000256" key="1">
    <source>
        <dbReference type="ARBA" id="ARBA00010716"/>
    </source>
</evidence>
<dbReference type="GO" id="GO:0006046">
    <property type="term" value="P:N-acetylglucosamine catabolic process"/>
    <property type="evidence" value="ECO:0007669"/>
    <property type="project" value="TreeGrafter"/>
</dbReference>
<comment type="cofactor">
    <cofactor evidence="8">
        <name>a divalent metal cation</name>
        <dbReference type="ChEBI" id="CHEBI:60240"/>
    </cofactor>
    <text evidence="8">Binds 1 divalent metal cation per subunit.</text>
</comment>
<dbReference type="EMBL" id="QPJT01000007">
    <property type="protein sequence ID" value="RCX17594.1"/>
    <property type="molecule type" value="Genomic_DNA"/>
</dbReference>
<dbReference type="PANTHER" id="PTHR11113">
    <property type="entry name" value="N-ACETYLGLUCOSAMINE-6-PHOSPHATE DEACETYLASE"/>
    <property type="match status" value="1"/>
</dbReference>
<dbReference type="InterPro" id="IPR011059">
    <property type="entry name" value="Metal-dep_hydrolase_composite"/>
</dbReference>
<evidence type="ECO:0000256" key="7">
    <source>
        <dbReference type="PIRSR" id="PIRSR038994-2"/>
    </source>
</evidence>
<dbReference type="Pfam" id="PF01979">
    <property type="entry name" value="Amidohydro_1"/>
    <property type="match status" value="1"/>
</dbReference>
<proteinExistence type="inferred from homology"/>
<protein>
    <submittedName>
        <fullName evidence="10">N-acetylglucosamine-6-phosphate deacetylase</fullName>
    </submittedName>
</protein>
<dbReference type="Proteomes" id="UP000253034">
    <property type="component" value="Unassembled WGS sequence"/>
</dbReference>
<dbReference type="Gene3D" id="3.20.20.140">
    <property type="entry name" value="Metal-dependent hydrolases"/>
    <property type="match status" value="1"/>
</dbReference>
<dbReference type="SUPFAM" id="SSF51338">
    <property type="entry name" value="Composite domain of metallo-dependent hydrolases"/>
    <property type="match status" value="1"/>
</dbReference>
<feature type="binding site" evidence="8">
    <location>
        <position position="128"/>
    </location>
    <ligand>
        <name>Zn(2+)</name>
        <dbReference type="ChEBI" id="CHEBI:29105"/>
    </ligand>
</feature>
<dbReference type="PIRSF" id="PIRSF038994">
    <property type="entry name" value="NagA"/>
    <property type="match status" value="1"/>
</dbReference>
<evidence type="ECO:0000313" key="10">
    <source>
        <dbReference type="EMBL" id="RCX17594.1"/>
    </source>
</evidence>
<evidence type="ECO:0000256" key="4">
    <source>
        <dbReference type="ARBA" id="ARBA00023277"/>
    </source>
</evidence>
<dbReference type="PANTHER" id="PTHR11113:SF14">
    <property type="entry name" value="N-ACETYLGLUCOSAMINE-6-PHOSPHATE DEACETYLASE"/>
    <property type="match status" value="1"/>
</dbReference>
<feature type="binding site" evidence="8">
    <location>
        <position position="193"/>
    </location>
    <ligand>
        <name>Zn(2+)</name>
        <dbReference type="ChEBI" id="CHEBI:29105"/>
    </ligand>
</feature>
<dbReference type="InterPro" id="IPR006680">
    <property type="entry name" value="Amidohydro-rel"/>
</dbReference>
<name>A0A369BD43_9FIRM</name>
<accession>A0A369BD43</accession>
<feature type="binding site" evidence="7">
    <location>
        <position position="248"/>
    </location>
    <ligand>
        <name>substrate</name>
    </ligand>
</feature>
<feature type="binding site" evidence="7">
    <location>
        <position position="225"/>
    </location>
    <ligand>
        <name>substrate</name>
    </ligand>
</feature>
<sequence>MIIENGNVFLPNHCFQQINVVVDGERIYEITSRSSQTGETVLDAKDCYVVPGFVDIHIHGAAGSDFCDGTQSGLLKIADYLGSQGVTSFCGTSMALDEASLGRIFSEAKVFIDREHQGHAVMRGINMEGPFFSPARKGAHREDAFIAPDKEMFLRLNALSGNNILLVDVAPETEGAEAFIHEVSRHSTVSVAHTDAGYQCAERAFSAGASHVTHLFNAMPMFNHRNPGVIGAASDYAAYVEVISDGIHLHPSVVRAVFRWFGEERVCLISDSMRACGMPDGIYSLGGQNVTIEGGKATLADGTIAGSTLCLADCFRRAVGFGVPLEGALRAAAENPARAVGLFGEVGSLDRGKRADILVLNRDLSLKAVIIGGKTKTKGDTSPSRIK</sequence>
<comment type="similarity">
    <text evidence="1 5">Belongs to the metallo-dependent hydrolases superfamily. NagA family.</text>
</comment>
<feature type="binding site" evidence="8">
    <location>
        <position position="214"/>
    </location>
    <ligand>
        <name>Zn(2+)</name>
        <dbReference type="ChEBI" id="CHEBI:29105"/>
    </ligand>
</feature>
<keyword evidence="11" id="KW-1185">Reference proteome</keyword>
<dbReference type="SUPFAM" id="SSF51556">
    <property type="entry name" value="Metallo-dependent hydrolases"/>
    <property type="match status" value="1"/>
</dbReference>
<dbReference type="GO" id="GO:0008448">
    <property type="term" value="F:N-acetylglucosamine-6-phosphate deacetylase activity"/>
    <property type="evidence" value="ECO:0007669"/>
    <property type="project" value="InterPro"/>
</dbReference>
<evidence type="ECO:0000256" key="2">
    <source>
        <dbReference type="ARBA" id="ARBA00022723"/>
    </source>
</evidence>
<feature type="domain" description="Amidohydrolase-related" evidence="9">
    <location>
        <begin position="48"/>
        <end position="375"/>
    </location>
</feature>
<evidence type="ECO:0000256" key="3">
    <source>
        <dbReference type="ARBA" id="ARBA00022801"/>
    </source>
</evidence>
<dbReference type="InterPro" id="IPR003764">
    <property type="entry name" value="GlcNAc_6-P_deAcase"/>
</dbReference>
<comment type="caution">
    <text evidence="10">The sequence shown here is derived from an EMBL/GenBank/DDBJ whole genome shotgun (WGS) entry which is preliminary data.</text>
</comment>
<evidence type="ECO:0000313" key="11">
    <source>
        <dbReference type="Proteomes" id="UP000253034"/>
    </source>
</evidence>
<evidence type="ECO:0000256" key="8">
    <source>
        <dbReference type="PIRSR" id="PIRSR038994-3"/>
    </source>
</evidence>
<dbReference type="GO" id="GO:0046872">
    <property type="term" value="F:metal ion binding"/>
    <property type="evidence" value="ECO:0007669"/>
    <property type="project" value="UniProtKB-KW"/>
</dbReference>
<dbReference type="Gene3D" id="2.30.40.10">
    <property type="entry name" value="Urease, subunit C, domain 1"/>
    <property type="match status" value="1"/>
</dbReference>
<dbReference type="OrthoDB" id="9776488at2"/>
<feature type="active site" description="Proton donor/acceptor" evidence="6">
    <location>
        <position position="271"/>
    </location>
</feature>